<proteinExistence type="predicted"/>
<reference evidence="2" key="1">
    <citation type="submission" date="2025-08" db="UniProtKB">
        <authorList>
            <consortium name="Ensembl"/>
        </authorList>
    </citation>
    <scope>IDENTIFICATION</scope>
</reference>
<sequence length="388" mass="44419">KIHCLNLDYLHFICTYELILIDALEEQNVIPECIVNALRDLCILVREQVENKTLQSEVEAVARVMGRPKLTVENKKIKSLLEIQLPVPCIAKLLGVRESTVFHWMREFGLSVSDSYSTICDQELDMLVTNIKSQMPHVGYRLMIGRLRASMHRVDAVGIFSRMTQLGCVVRRKYSVRAPLSLVHVDTNHKLIRTVIRCVCMFINNIGITYFVVISIPSKHRAMHLLSLDNVLGSISHSNHSSCYRIERLWRDVWTAVTSTYYDTLNGLEEGGLLDISNTIHIFLAHFVFLPHLRKDLQTFAEGWNHHPLRTEGNMTPHQLWEVGLMQNSISEIENLEEPLTVFGVVVPELLPPLNEQEMRSLQAAVDPTVTSHSNGRDIYIQCFDIFH</sequence>
<evidence type="ECO:0000313" key="2">
    <source>
        <dbReference type="Ensembl" id="ENSCCRP00020088988.1"/>
    </source>
</evidence>
<dbReference type="PANTHER" id="PTHR46791">
    <property type="entry name" value="EXPRESSED PROTEIN"/>
    <property type="match status" value="1"/>
</dbReference>
<dbReference type="InterPro" id="IPR058913">
    <property type="entry name" value="Integrase_dom_put"/>
</dbReference>
<name>A0A8C2J2E2_CYPCA</name>
<dbReference type="Ensembl" id="ENSCCRT00020097284.1">
    <property type="protein sequence ID" value="ENSCCRP00020088988.1"/>
    <property type="gene ID" value="ENSCCRG00020040842.1"/>
</dbReference>
<dbReference type="PANTHER" id="PTHR46791:SF11">
    <property type="entry name" value="INTEGRASE CATALYTIC DOMAIN-CONTAINING PROTEIN"/>
    <property type="match status" value="1"/>
</dbReference>
<evidence type="ECO:0000259" key="1">
    <source>
        <dbReference type="Pfam" id="PF24764"/>
    </source>
</evidence>
<feature type="domain" description="Integrase core" evidence="1">
    <location>
        <begin position="244"/>
        <end position="330"/>
    </location>
</feature>
<dbReference type="AlphaFoldDB" id="A0A8C2J2E2"/>
<organism evidence="2 3">
    <name type="scientific">Cyprinus carpio</name>
    <name type="common">Common carp</name>
    <dbReference type="NCBI Taxonomy" id="7962"/>
    <lineage>
        <taxon>Eukaryota</taxon>
        <taxon>Metazoa</taxon>
        <taxon>Chordata</taxon>
        <taxon>Craniata</taxon>
        <taxon>Vertebrata</taxon>
        <taxon>Euteleostomi</taxon>
        <taxon>Actinopterygii</taxon>
        <taxon>Neopterygii</taxon>
        <taxon>Teleostei</taxon>
        <taxon>Ostariophysi</taxon>
        <taxon>Cypriniformes</taxon>
        <taxon>Cyprinidae</taxon>
        <taxon>Cyprininae</taxon>
        <taxon>Cyprinus</taxon>
    </lineage>
</organism>
<dbReference type="Proteomes" id="UP000694701">
    <property type="component" value="Unplaced"/>
</dbReference>
<dbReference type="Pfam" id="PF24764">
    <property type="entry name" value="rva_4"/>
    <property type="match status" value="1"/>
</dbReference>
<accession>A0A8C2J2E2</accession>
<evidence type="ECO:0000313" key="3">
    <source>
        <dbReference type="Proteomes" id="UP000694701"/>
    </source>
</evidence>
<protein>
    <recommendedName>
        <fullName evidence="1">Integrase core domain-containing protein</fullName>
    </recommendedName>
</protein>